<gene>
    <name evidence="1" type="ORF">GCM10022222_21210</name>
</gene>
<keyword evidence="2" id="KW-1185">Reference proteome</keyword>
<dbReference type="EMBL" id="BAAAZN010000003">
    <property type="protein sequence ID" value="GAA3537271.1"/>
    <property type="molecule type" value="Genomic_DNA"/>
</dbReference>
<dbReference type="Proteomes" id="UP001500689">
    <property type="component" value="Unassembled WGS sequence"/>
</dbReference>
<evidence type="ECO:0000313" key="1">
    <source>
        <dbReference type="EMBL" id="GAA3537271.1"/>
    </source>
</evidence>
<organism evidence="1 2">
    <name type="scientific">Amycolatopsis ultiminotia</name>
    <dbReference type="NCBI Taxonomy" id="543629"/>
    <lineage>
        <taxon>Bacteria</taxon>
        <taxon>Bacillati</taxon>
        <taxon>Actinomycetota</taxon>
        <taxon>Actinomycetes</taxon>
        <taxon>Pseudonocardiales</taxon>
        <taxon>Pseudonocardiaceae</taxon>
        <taxon>Amycolatopsis</taxon>
    </lineage>
</organism>
<name>A0ABP6VKA2_9PSEU</name>
<sequence>MTTGQNDPAVQRITLSRSAMRQLVREARARGYVRGRRDEHQDTVRRLAGRTVGEVEFVQEAMARQGETFTVIWNVLGDRRANEGGDR</sequence>
<comment type="caution">
    <text evidence="1">The sequence shown here is derived from an EMBL/GenBank/DDBJ whole genome shotgun (WGS) entry which is preliminary data.</text>
</comment>
<reference evidence="2" key="1">
    <citation type="journal article" date="2019" name="Int. J. Syst. Evol. Microbiol.">
        <title>The Global Catalogue of Microorganisms (GCM) 10K type strain sequencing project: providing services to taxonomists for standard genome sequencing and annotation.</title>
        <authorList>
            <consortium name="The Broad Institute Genomics Platform"/>
            <consortium name="The Broad Institute Genome Sequencing Center for Infectious Disease"/>
            <person name="Wu L."/>
            <person name="Ma J."/>
        </authorList>
    </citation>
    <scope>NUCLEOTIDE SEQUENCE [LARGE SCALE GENOMIC DNA]</scope>
    <source>
        <strain evidence="2">JCM 16898</strain>
    </source>
</reference>
<dbReference type="RefSeq" id="WP_344858039.1">
    <property type="nucleotide sequence ID" value="NZ_BAAAZN010000003.1"/>
</dbReference>
<protein>
    <submittedName>
        <fullName evidence="1">Uncharacterized protein</fullName>
    </submittedName>
</protein>
<proteinExistence type="predicted"/>
<evidence type="ECO:0000313" key="2">
    <source>
        <dbReference type="Proteomes" id="UP001500689"/>
    </source>
</evidence>
<accession>A0ABP6VKA2</accession>